<evidence type="ECO:0000313" key="4">
    <source>
        <dbReference type="Proteomes" id="UP000005666"/>
    </source>
</evidence>
<dbReference type="GO" id="GO:0071218">
    <property type="term" value="P:cellular response to misfolded protein"/>
    <property type="evidence" value="ECO:0007669"/>
    <property type="project" value="TreeGrafter"/>
</dbReference>
<dbReference type="PANTHER" id="PTHR43908">
    <property type="entry name" value="AT29763P-RELATED"/>
    <property type="match status" value="1"/>
</dbReference>
<feature type="compositionally biased region" description="Gly residues" evidence="1">
    <location>
        <begin position="97"/>
        <end position="107"/>
    </location>
</feature>
<dbReference type="PROSITE" id="PS50076">
    <property type="entry name" value="DNAJ_2"/>
    <property type="match status" value="1"/>
</dbReference>
<dbReference type="RefSeq" id="XP_003685043.1">
    <property type="nucleotide sequence ID" value="XM_003684995.1"/>
</dbReference>
<reference evidence="3 4" key="1">
    <citation type="journal article" date="2011" name="Proc. Natl. Acad. Sci. U.S.A.">
        <title>Evolutionary erosion of yeast sex chromosomes by mating-type switching accidents.</title>
        <authorList>
            <person name="Gordon J.L."/>
            <person name="Armisen D."/>
            <person name="Proux-Wera E."/>
            <person name="Oheigeartaigh S.S."/>
            <person name="Byrne K.P."/>
            <person name="Wolfe K.H."/>
        </authorList>
    </citation>
    <scope>NUCLEOTIDE SEQUENCE [LARGE SCALE GENOMIC DNA]</scope>
    <source>
        <strain evidence="4">ATCC 24235 / CBS 4417 / NBRC 1672 / NRRL Y-8282 / UCD 70-5</strain>
    </source>
</reference>
<dbReference type="GO" id="GO:0005789">
    <property type="term" value="C:endoplasmic reticulum membrane"/>
    <property type="evidence" value="ECO:0007669"/>
    <property type="project" value="EnsemblFungi"/>
</dbReference>
<dbReference type="InterPro" id="IPR036869">
    <property type="entry name" value="J_dom_sf"/>
</dbReference>
<dbReference type="HOGENOM" id="CLU_1151958_0_0_1"/>
<dbReference type="AlphaFoldDB" id="G8BQU7"/>
<accession>G8BQU7</accession>
<dbReference type="PANTHER" id="PTHR43908:SF3">
    <property type="entry name" value="AT29763P-RELATED"/>
    <property type="match status" value="1"/>
</dbReference>
<dbReference type="SMART" id="SM00271">
    <property type="entry name" value="DnaJ"/>
    <property type="match status" value="1"/>
</dbReference>
<evidence type="ECO:0000256" key="1">
    <source>
        <dbReference type="SAM" id="MobiDB-lite"/>
    </source>
</evidence>
<dbReference type="GO" id="GO:0030544">
    <property type="term" value="F:Hsp70 protein binding"/>
    <property type="evidence" value="ECO:0007669"/>
    <property type="project" value="TreeGrafter"/>
</dbReference>
<dbReference type="Pfam" id="PF00226">
    <property type="entry name" value="DnaJ"/>
    <property type="match status" value="1"/>
</dbReference>
<dbReference type="InterPro" id="IPR001623">
    <property type="entry name" value="DnaJ_domain"/>
</dbReference>
<organism evidence="3 4">
    <name type="scientific">Tetrapisispora phaffii (strain ATCC 24235 / CBS 4417 / NBRC 1672 / NRRL Y-8282 / UCD 70-5)</name>
    <name type="common">Yeast</name>
    <name type="synonym">Fabospora phaffii</name>
    <dbReference type="NCBI Taxonomy" id="1071381"/>
    <lineage>
        <taxon>Eukaryota</taxon>
        <taxon>Fungi</taxon>
        <taxon>Dikarya</taxon>
        <taxon>Ascomycota</taxon>
        <taxon>Saccharomycotina</taxon>
        <taxon>Saccharomycetes</taxon>
        <taxon>Saccharomycetales</taxon>
        <taxon>Saccharomycetaceae</taxon>
        <taxon>Tetrapisispora</taxon>
    </lineage>
</organism>
<dbReference type="CDD" id="cd06257">
    <property type="entry name" value="DnaJ"/>
    <property type="match status" value="1"/>
</dbReference>
<gene>
    <name evidence="3" type="primary">TPHA0C04590</name>
    <name evidence="3" type="ordered locus">TPHA_0C04590</name>
</gene>
<dbReference type="KEGG" id="tpf:TPHA_0C04590"/>
<keyword evidence="4" id="KW-1185">Reference proteome</keyword>
<proteinExistence type="predicted"/>
<dbReference type="OrthoDB" id="1507364at2759"/>
<dbReference type="PROSITE" id="PS00636">
    <property type="entry name" value="DNAJ_1"/>
    <property type="match status" value="1"/>
</dbReference>
<dbReference type="PRINTS" id="PR00625">
    <property type="entry name" value="JDOMAIN"/>
</dbReference>
<dbReference type="EMBL" id="HE612858">
    <property type="protein sequence ID" value="CCE62609.1"/>
    <property type="molecule type" value="Genomic_DNA"/>
</dbReference>
<dbReference type="GO" id="GO:0001671">
    <property type="term" value="F:ATPase activator activity"/>
    <property type="evidence" value="ECO:0007669"/>
    <property type="project" value="EnsemblFungi"/>
</dbReference>
<dbReference type="STRING" id="1071381.G8BQU7"/>
<protein>
    <recommendedName>
        <fullName evidence="2">J domain-containing protein</fullName>
    </recommendedName>
</protein>
<evidence type="ECO:0000313" key="3">
    <source>
        <dbReference type="EMBL" id="CCE62609.1"/>
    </source>
</evidence>
<sequence>MSTVNFTSEQEKVALEVLSKEKHAFYDILNVQKSADSVEIKKSYRKLAIKLHPDKNPHPKAGEAFKVINRAFEVLSDDEKRSVFDRIGRDPDDRTVPGGGAGAGSGSGFEDMFFRGNGGHPFQRHPGNAMPPEDIFDFLFNMNGGGSPFGAPFGGGATTFTFGGPGGFKVYTNGGGNGNPFFQPNRSHQRRRAAQQPQNGDPAERNDVYDTFRVILPFLVLFLVPLLERLLFG</sequence>
<evidence type="ECO:0000259" key="2">
    <source>
        <dbReference type="PROSITE" id="PS50076"/>
    </source>
</evidence>
<feature type="domain" description="J" evidence="2">
    <location>
        <begin position="24"/>
        <end position="88"/>
    </location>
</feature>
<dbReference type="eggNOG" id="KOG0714">
    <property type="taxonomic scope" value="Eukaryota"/>
</dbReference>
<dbReference type="GO" id="GO:0036503">
    <property type="term" value="P:ERAD pathway"/>
    <property type="evidence" value="ECO:0007669"/>
    <property type="project" value="EnsemblFungi"/>
</dbReference>
<dbReference type="SUPFAM" id="SSF46565">
    <property type="entry name" value="Chaperone J-domain"/>
    <property type="match status" value="1"/>
</dbReference>
<dbReference type="OMA" id="KDKHAFY"/>
<dbReference type="InterPro" id="IPR051100">
    <property type="entry name" value="DnaJ_subfamily_B/C"/>
</dbReference>
<dbReference type="InterPro" id="IPR018253">
    <property type="entry name" value="DnaJ_domain_CS"/>
</dbReference>
<dbReference type="Gene3D" id="1.10.287.110">
    <property type="entry name" value="DnaJ domain"/>
    <property type="match status" value="1"/>
</dbReference>
<dbReference type="GeneID" id="11533602"/>
<name>G8BQU7_TETPH</name>
<feature type="region of interest" description="Disordered" evidence="1">
    <location>
        <begin position="85"/>
        <end position="107"/>
    </location>
</feature>
<feature type="compositionally biased region" description="Basic and acidic residues" evidence="1">
    <location>
        <begin position="85"/>
        <end position="95"/>
    </location>
</feature>
<dbReference type="Proteomes" id="UP000005666">
    <property type="component" value="Chromosome 3"/>
</dbReference>